<evidence type="ECO:0000313" key="1">
    <source>
        <dbReference type="EMBL" id="KPV53105.1"/>
    </source>
</evidence>
<gene>
    <name evidence="1" type="ORF">SE17_11575</name>
</gene>
<evidence type="ECO:0000313" key="2">
    <source>
        <dbReference type="Proteomes" id="UP000050509"/>
    </source>
</evidence>
<organism evidence="1 2">
    <name type="scientific">Kouleothrix aurantiaca</name>
    <dbReference type="NCBI Taxonomy" id="186479"/>
    <lineage>
        <taxon>Bacteria</taxon>
        <taxon>Bacillati</taxon>
        <taxon>Chloroflexota</taxon>
        <taxon>Chloroflexia</taxon>
        <taxon>Chloroflexales</taxon>
        <taxon>Roseiflexineae</taxon>
        <taxon>Roseiflexaceae</taxon>
        <taxon>Kouleothrix</taxon>
    </lineage>
</organism>
<comment type="caution">
    <text evidence="1">The sequence shown here is derived from an EMBL/GenBank/DDBJ whole genome shotgun (WGS) entry which is preliminary data.</text>
</comment>
<proteinExistence type="predicted"/>
<accession>A0A0P9HEE3</accession>
<keyword evidence="2" id="KW-1185">Reference proteome</keyword>
<sequence length="249" mass="28548">METELEFETNAGAWAISRAFLIRYNQIMFKSVGGIERLKGMLQTKLDGQATQPLSPSQLSTIENTELLKVGEKIDLVLISLGYKLTSEILDCIEYYYDEKEQVEQPTQQTIQALDAFFSQLPFPYFIDSLQKADRNTGKEKLTTWFQVCVNERVAHFMKQYAHTLTEIEDGVLYGYPLSAIRAFAQLIDVAVKTGKPSIERYFVGAGRPSIAFYEAEEEYYRHIWDKVKQVSPRLIEQTEKAYQASLHG</sequence>
<dbReference type="Proteomes" id="UP000050509">
    <property type="component" value="Unassembled WGS sequence"/>
</dbReference>
<name>A0A0P9HEE3_9CHLR</name>
<protein>
    <submittedName>
        <fullName evidence="1">Uncharacterized protein</fullName>
    </submittedName>
</protein>
<reference evidence="1 2" key="1">
    <citation type="submission" date="2015-09" db="EMBL/GenBank/DDBJ databases">
        <title>Draft genome sequence of Kouleothrix aurantiaca JCM 19913.</title>
        <authorList>
            <person name="Hemp J."/>
        </authorList>
    </citation>
    <scope>NUCLEOTIDE SEQUENCE [LARGE SCALE GENOMIC DNA]</scope>
    <source>
        <strain evidence="1 2">COM-B</strain>
    </source>
</reference>
<dbReference type="AlphaFoldDB" id="A0A0P9HEE3"/>
<dbReference type="EMBL" id="LJCR01000340">
    <property type="protein sequence ID" value="KPV53105.1"/>
    <property type="molecule type" value="Genomic_DNA"/>
</dbReference>